<dbReference type="InterPro" id="IPR051534">
    <property type="entry name" value="CBASS_pafABC_assoc_protein"/>
</dbReference>
<dbReference type="Pfam" id="PF19187">
    <property type="entry name" value="HTH_PafC"/>
    <property type="match status" value="1"/>
</dbReference>
<evidence type="ECO:0000259" key="3">
    <source>
        <dbReference type="Pfam" id="PF25583"/>
    </source>
</evidence>
<dbReference type="InterPro" id="IPR057727">
    <property type="entry name" value="WCX_dom"/>
</dbReference>
<sequence length="314" mass="35107">MEDKTVTLARHLALVVTVAQEPGIRVAELARRFNRSEEDILADLEVLDRAGFGSQMPDEMFGFEWDRLRSRGEVKLWFDLNVTGVPPLSEQEAAGLITGLAALSPQLPPEVAEGIPTLLAKVLSLAPALADRSLGDLTQLLAVIDPEPASEVEDTVRAAIERREQMRLTYLSARSHRSDRTVDPISLTQETDGWVLRAWCHLVEAERHFRLDRILAAELTGHPAENRLGGRASKGSKCTVMLQPEAKWLVGQLPLRDVRSEGELIVGTFRVFDDDWLTAQLISLAPYLVAVRPQHWADRARERAQRALAVWDRH</sequence>
<dbReference type="PROSITE" id="PS52050">
    <property type="entry name" value="WYL"/>
    <property type="match status" value="1"/>
</dbReference>
<dbReference type="AlphaFoldDB" id="A0AAU7V4B3"/>
<reference evidence="4" key="1">
    <citation type="submission" date="2023-11" db="EMBL/GenBank/DDBJ databases">
        <title>Scrofimicrobium hongkongense sp. nov., isolated from a patient with peritonitis.</title>
        <authorList>
            <person name="Lao H.Y."/>
            <person name="Wong A.Y.P."/>
            <person name="Ng T.L."/>
            <person name="Wong R.Y.L."/>
            <person name="Yau M.C.Y."/>
            <person name="Lam J.Y.W."/>
            <person name="Siu G.K.H."/>
        </authorList>
    </citation>
    <scope>NUCLEOTIDE SEQUENCE</scope>
    <source>
        <strain evidence="4">R131</strain>
    </source>
</reference>
<gene>
    <name evidence="4" type="ORF">SAC06_05665</name>
</gene>
<name>A0AAU7V4B3_9ACTO</name>
<proteinExistence type="predicted"/>
<dbReference type="InterPro" id="IPR028349">
    <property type="entry name" value="PafC-like"/>
</dbReference>
<dbReference type="PANTHER" id="PTHR34580">
    <property type="match status" value="1"/>
</dbReference>
<feature type="domain" description="WCX" evidence="3">
    <location>
        <begin position="238"/>
        <end position="308"/>
    </location>
</feature>
<dbReference type="KEGG" id="sapp:SAC06_05665"/>
<dbReference type="InterPro" id="IPR043839">
    <property type="entry name" value="PafC_HTH"/>
</dbReference>
<organism evidence="4">
    <name type="scientific">Scrofimicrobium appendicitidis</name>
    <dbReference type="NCBI Taxonomy" id="3079930"/>
    <lineage>
        <taxon>Bacteria</taxon>
        <taxon>Bacillati</taxon>
        <taxon>Actinomycetota</taxon>
        <taxon>Actinomycetes</taxon>
        <taxon>Actinomycetales</taxon>
        <taxon>Actinomycetaceae</taxon>
        <taxon>Scrofimicrobium</taxon>
    </lineage>
</organism>
<accession>A0AAU7V4B3</accession>
<feature type="domain" description="PafC HTH" evidence="2">
    <location>
        <begin position="7"/>
        <end position="122"/>
    </location>
</feature>
<dbReference type="EMBL" id="CP138335">
    <property type="protein sequence ID" value="XBW07145.1"/>
    <property type="molecule type" value="Genomic_DNA"/>
</dbReference>
<feature type="domain" description="WYL" evidence="1">
    <location>
        <begin position="154"/>
        <end position="218"/>
    </location>
</feature>
<dbReference type="RefSeq" id="WP_350257351.1">
    <property type="nucleotide sequence ID" value="NZ_CP138335.1"/>
</dbReference>
<dbReference type="PIRSF" id="PIRSF016838">
    <property type="entry name" value="PafC"/>
    <property type="match status" value="1"/>
</dbReference>
<dbReference type="Pfam" id="PF13280">
    <property type="entry name" value="WYL"/>
    <property type="match status" value="1"/>
</dbReference>
<protein>
    <submittedName>
        <fullName evidence="4">WYL domain-containing protein</fullName>
    </submittedName>
</protein>
<dbReference type="InterPro" id="IPR026881">
    <property type="entry name" value="WYL_dom"/>
</dbReference>
<evidence type="ECO:0000259" key="1">
    <source>
        <dbReference type="Pfam" id="PF13280"/>
    </source>
</evidence>
<dbReference type="PANTHER" id="PTHR34580:SF1">
    <property type="entry name" value="PROTEIN PAFC"/>
    <property type="match status" value="1"/>
</dbReference>
<evidence type="ECO:0000313" key="4">
    <source>
        <dbReference type="EMBL" id="XBW07145.1"/>
    </source>
</evidence>
<dbReference type="Pfam" id="PF25583">
    <property type="entry name" value="WCX"/>
    <property type="match status" value="1"/>
</dbReference>
<evidence type="ECO:0000259" key="2">
    <source>
        <dbReference type="Pfam" id="PF19187"/>
    </source>
</evidence>